<sequence>MSVAPMESSGRIQDRRIVKLLGWAPGDRLTMAVIETSVVIRRREDGAFHMTTSPYVALPAPVRARCHLTAGCRVLLVPDPQQDALIVHPSTAVARMLQWLHTHLAGGDPR</sequence>
<name>A0A6N7ZBK0_9PSEU</name>
<organism evidence="1 2">
    <name type="scientific">Amycolatopsis pithecellobii</name>
    <dbReference type="NCBI Taxonomy" id="664692"/>
    <lineage>
        <taxon>Bacteria</taxon>
        <taxon>Bacillati</taxon>
        <taxon>Actinomycetota</taxon>
        <taxon>Actinomycetes</taxon>
        <taxon>Pseudonocardiales</taxon>
        <taxon>Pseudonocardiaceae</taxon>
        <taxon>Amycolatopsis</taxon>
    </lineage>
</organism>
<keyword evidence="2" id="KW-1185">Reference proteome</keyword>
<protein>
    <recommendedName>
        <fullName evidence="3">AbrB/MazE/SpoVT family DNA-binding domain-containing protein</fullName>
    </recommendedName>
</protein>
<comment type="caution">
    <text evidence="1">The sequence shown here is derived from an EMBL/GenBank/DDBJ whole genome shotgun (WGS) entry which is preliminary data.</text>
</comment>
<dbReference type="EMBL" id="WMBA01000088">
    <property type="protein sequence ID" value="MTD59087.1"/>
    <property type="molecule type" value="Genomic_DNA"/>
</dbReference>
<proteinExistence type="predicted"/>
<dbReference type="AlphaFoldDB" id="A0A6N7ZBK0"/>
<evidence type="ECO:0000313" key="1">
    <source>
        <dbReference type="EMBL" id="MTD59087.1"/>
    </source>
</evidence>
<reference evidence="1 2" key="1">
    <citation type="submission" date="2019-11" db="EMBL/GenBank/DDBJ databases">
        <title>Draft genome of Amycolatopsis RM579.</title>
        <authorList>
            <person name="Duangmal K."/>
            <person name="Mingma R."/>
        </authorList>
    </citation>
    <scope>NUCLEOTIDE SEQUENCE [LARGE SCALE GENOMIC DNA]</scope>
    <source>
        <strain evidence="1 2">RM579</strain>
    </source>
</reference>
<gene>
    <name evidence="1" type="ORF">GKO32_34650</name>
</gene>
<accession>A0A6N7ZBK0</accession>
<evidence type="ECO:0008006" key="3">
    <source>
        <dbReference type="Google" id="ProtNLM"/>
    </source>
</evidence>
<evidence type="ECO:0000313" key="2">
    <source>
        <dbReference type="Proteomes" id="UP000440096"/>
    </source>
</evidence>
<dbReference type="Proteomes" id="UP000440096">
    <property type="component" value="Unassembled WGS sequence"/>
</dbReference>